<dbReference type="PANTHER" id="PTHR48475">
    <property type="entry name" value="RIBONUCLEASE H"/>
    <property type="match status" value="1"/>
</dbReference>
<evidence type="ECO:0000256" key="6">
    <source>
        <dbReference type="ARBA" id="ARBA00022918"/>
    </source>
</evidence>
<dbReference type="Pfam" id="PF00665">
    <property type="entry name" value="rve"/>
    <property type="match status" value="1"/>
</dbReference>
<evidence type="ECO:0000256" key="3">
    <source>
        <dbReference type="ARBA" id="ARBA00022722"/>
    </source>
</evidence>
<evidence type="ECO:0000256" key="1">
    <source>
        <dbReference type="ARBA" id="ARBA00022679"/>
    </source>
</evidence>
<dbReference type="OMA" id="CHIEPPC"/>
<evidence type="ECO:0000256" key="4">
    <source>
        <dbReference type="ARBA" id="ARBA00022759"/>
    </source>
</evidence>
<evidence type="ECO:0000259" key="7">
    <source>
        <dbReference type="PROSITE" id="PS50994"/>
    </source>
</evidence>
<dbReference type="STRING" id="210143.A0A1R3K5D1"/>
<dbReference type="InterPro" id="IPR001584">
    <property type="entry name" value="Integrase_cat-core"/>
</dbReference>
<evidence type="ECO:0000313" key="8">
    <source>
        <dbReference type="EMBL" id="OMP02307.1"/>
    </source>
</evidence>
<keyword evidence="9" id="KW-1185">Reference proteome</keyword>
<keyword evidence="1" id="KW-0808">Transferase</keyword>
<dbReference type="GO" id="GO:0004523">
    <property type="term" value="F:RNA-DNA hybrid ribonuclease activity"/>
    <property type="evidence" value="ECO:0007669"/>
    <property type="project" value="InterPro"/>
</dbReference>
<dbReference type="InterPro" id="IPR002156">
    <property type="entry name" value="RNaseH_domain"/>
</dbReference>
<evidence type="ECO:0000256" key="2">
    <source>
        <dbReference type="ARBA" id="ARBA00022695"/>
    </source>
</evidence>
<keyword evidence="4" id="KW-0255">Endonuclease</keyword>
<keyword evidence="6" id="KW-0695">RNA-directed DNA polymerase</keyword>
<dbReference type="InterPro" id="IPR036397">
    <property type="entry name" value="RNaseH_sf"/>
</dbReference>
<dbReference type="InterPro" id="IPR041373">
    <property type="entry name" value="RT_RNaseH"/>
</dbReference>
<dbReference type="InterPro" id="IPR012337">
    <property type="entry name" value="RNaseH-like_sf"/>
</dbReference>
<sequence>MEGVEKPVYYITRCLHDNELNYSPMEKHCLSLVDVTRKLHHYLLAHKLIVVTSPLKSLHEEILPDDLPGEVHTEVCHIEPPCGEWQLFFDGSSTTSGERIIGVDELCIIGDSNLVVKQTNGEFSLEEPTLAPYRDLVRSFLDKFQSVRCEHSARSSNRGANEVLARCVSNKEADNRLKAAHRQWCGQEGPPLYRTLQRAGGEHEGGLGLYKKLLDLGYYWPPLETDALNHARKCHRCQIYGNVIHAPAVELHSVTTPWPFHTWVFDLIGPISPPFRGYKWILAATECFTKWVEAIPLKKATGAAVANFIKENIICRFGILGRIISDNGTPFTNSHMTKFLALYDVDHVKSTPYYPQGNGQTEATNKTLLRVLSKMVHDDPKIWHRALPVALWAYRTSERGPTRATPFSLVYGTESVVPSEILVPSARMALDAGLTHEQARSLELEAVEEKRDKAHTNLIGYQRRVCRAYDKLVRRRNFDVGDLVLCAAENVRRGISTSNKFSPKWEGPYIVHEVHDSGYYTLMNPGNNNAITSPINFQYIKKYHAYHGGNDAPSTYHGLEDKHGEHGKDVHGLQRSMEMHKDHGDIDKHVPSTKKMLFDSLKMPIVGAVLRGQENPYLYWSSGGEAIPARARAKKFKDTLLGLVRSHLDDLKTIQVQLKSFYDDLSKKTSINYKFITLLAIDSKWPD</sequence>
<organism evidence="8 9">
    <name type="scientific">Corchorus capsularis</name>
    <name type="common">Jute</name>
    <dbReference type="NCBI Taxonomy" id="210143"/>
    <lineage>
        <taxon>Eukaryota</taxon>
        <taxon>Viridiplantae</taxon>
        <taxon>Streptophyta</taxon>
        <taxon>Embryophyta</taxon>
        <taxon>Tracheophyta</taxon>
        <taxon>Spermatophyta</taxon>
        <taxon>Magnoliopsida</taxon>
        <taxon>eudicotyledons</taxon>
        <taxon>Gunneridae</taxon>
        <taxon>Pentapetalae</taxon>
        <taxon>rosids</taxon>
        <taxon>malvids</taxon>
        <taxon>Malvales</taxon>
        <taxon>Malvaceae</taxon>
        <taxon>Grewioideae</taxon>
        <taxon>Apeibeae</taxon>
        <taxon>Corchorus</taxon>
    </lineage>
</organism>
<name>A0A1R3K5D1_COCAP</name>
<proteinExistence type="predicted"/>
<dbReference type="InterPro" id="IPR043502">
    <property type="entry name" value="DNA/RNA_pol_sf"/>
</dbReference>
<dbReference type="OrthoDB" id="1001301at2759"/>
<dbReference type="GO" id="GO:0003964">
    <property type="term" value="F:RNA-directed DNA polymerase activity"/>
    <property type="evidence" value="ECO:0007669"/>
    <property type="project" value="UniProtKB-KW"/>
</dbReference>
<dbReference type="PROSITE" id="PS50994">
    <property type="entry name" value="INTEGRASE"/>
    <property type="match status" value="1"/>
</dbReference>
<dbReference type="GO" id="GO:0003676">
    <property type="term" value="F:nucleic acid binding"/>
    <property type="evidence" value="ECO:0007669"/>
    <property type="project" value="InterPro"/>
</dbReference>
<reference evidence="8 9" key="1">
    <citation type="submission" date="2013-09" db="EMBL/GenBank/DDBJ databases">
        <title>Corchorus capsularis genome sequencing.</title>
        <authorList>
            <person name="Alam M."/>
            <person name="Haque M.S."/>
            <person name="Islam M.S."/>
            <person name="Emdad E.M."/>
            <person name="Islam M.M."/>
            <person name="Ahmed B."/>
            <person name="Halim A."/>
            <person name="Hossen Q.M.M."/>
            <person name="Hossain M.Z."/>
            <person name="Ahmed R."/>
            <person name="Khan M.M."/>
            <person name="Islam R."/>
            <person name="Rashid M.M."/>
            <person name="Khan S.A."/>
            <person name="Rahman M.S."/>
            <person name="Alam M."/>
        </authorList>
    </citation>
    <scope>NUCLEOTIDE SEQUENCE [LARGE SCALE GENOMIC DNA]</scope>
    <source>
        <strain evidence="9">cv. CVL-1</strain>
        <tissue evidence="8">Whole seedling</tissue>
    </source>
</reference>
<dbReference type="AlphaFoldDB" id="A0A1R3K5D1"/>
<dbReference type="EMBL" id="AWWV01006259">
    <property type="protein sequence ID" value="OMP02307.1"/>
    <property type="molecule type" value="Genomic_DNA"/>
</dbReference>
<evidence type="ECO:0000313" key="9">
    <source>
        <dbReference type="Proteomes" id="UP000188268"/>
    </source>
</evidence>
<gene>
    <name evidence="8" type="ORF">CCACVL1_02835</name>
</gene>
<dbReference type="SUPFAM" id="SSF56672">
    <property type="entry name" value="DNA/RNA polymerases"/>
    <property type="match status" value="1"/>
</dbReference>
<feature type="domain" description="Integrase catalytic" evidence="7">
    <location>
        <begin position="253"/>
        <end position="426"/>
    </location>
</feature>
<evidence type="ECO:0000256" key="5">
    <source>
        <dbReference type="ARBA" id="ARBA00022801"/>
    </source>
</evidence>
<comment type="caution">
    <text evidence="8">The sequence shown here is derived from an EMBL/GenBank/DDBJ whole genome shotgun (WGS) entry which is preliminary data.</text>
</comment>
<keyword evidence="2" id="KW-0548">Nucleotidyltransferase</keyword>
<protein>
    <submittedName>
        <fullName evidence="8">Integrase, catalytic core</fullName>
    </submittedName>
</protein>
<dbReference type="Proteomes" id="UP000188268">
    <property type="component" value="Unassembled WGS sequence"/>
</dbReference>
<keyword evidence="3" id="KW-0540">Nuclease</keyword>
<dbReference type="GO" id="GO:0015074">
    <property type="term" value="P:DNA integration"/>
    <property type="evidence" value="ECO:0007669"/>
    <property type="project" value="InterPro"/>
</dbReference>
<dbReference type="Gene3D" id="3.30.420.10">
    <property type="entry name" value="Ribonuclease H-like superfamily/Ribonuclease H"/>
    <property type="match status" value="2"/>
</dbReference>
<dbReference type="PANTHER" id="PTHR48475:SF1">
    <property type="entry name" value="RNASE H TYPE-1 DOMAIN-CONTAINING PROTEIN"/>
    <property type="match status" value="1"/>
</dbReference>
<keyword evidence="5" id="KW-0378">Hydrolase</keyword>
<dbReference type="SUPFAM" id="SSF53098">
    <property type="entry name" value="Ribonuclease H-like"/>
    <property type="match status" value="1"/>
</dbReference>
<dbReference type="Pfam" id="PF13456">
    <property type="entry name" value="RVT_3"/>
    <property type="match status" value="1"/>
</dbReference>
<accession>A0A1R3K5D1</accession>
<dbReference type="Pfam" id="PF17917">
    <property type="entry name" value="RT_RNaseH"/>
    <property type="match status" value="1"/>
</dbReference>
<dbReference type="Gramene" id="OMP02307">
    <property type="protein sequence ID" value="OMP02307"/>
    <property type="gene ID" value="CCACVL1_02835"/>
</dbReference>